<evidence type="ECO:0000259" key="10">
    <source>
        <dbReference type="PROSITE" id="PS50287"/>
    </source>
</evidence>
<keyword evidence="2 8" id="KW-0378">Hydrolase</keyword>
<evidence type="ECO:0000256" key="5">
    <source>
        <dbReference type="ARBA" id="ARBA00023180"/>
    </source>
</evidence>
<dbReference type="FunFam" id="2.40.10.10:FF:000003">
    <property type="entry name" value="Transmembrane serine protease 3"/>
    <property type="match status" value="1"/>
</dbReference>
<dbReference type="STRING" id="244447.ENSCSEP00000032220"/>
<dbReference type="InParanoid" id="A0A3P8X4W3"/>
<dbReference type="SUPFAM" id="SSF57424">
    <property type="entry name" value="LDL receptor-like module"/>
    <property type="match status" value="1"/>
</dbReference>
<feature type="disulfide bond" evidence="6">
    <location>
        <begin position="69"/>
        <end position="84"/>
    </location>
</feature>
<dbReference type="Pfam" id="PF00057">
    <property type="entry name" value="Ldl_recept_a"/>
    <property type="match status" value="1"/>
</dbReference>
<dbReference type="Gene3D" id="4.10.400.10">
    <property type="entry name" value="Low-density Lipoprotein Receptor"/>
    <property type="match status" value="1"/>
</dbReference>
<feature type="disulfide bond" evidence="6">
    <location>
        <begin position="50"/>
        <end position="62"/>
    </location>
</feature>
<reference evidence="11 12" key="1">
    <citation type="journal article" date="2014" name="Nat. Genet.">
        <title>Whole-genome sequence of a flatfish provides insights into ZW sex chromosome evolution and adaptation to a benthic lifestyle.</title>
        <authorList>
            <person name="Chen S."/>
            <person name="Zhang G."/>
            <person name="Shao C."/>
            <person name="Huang Q."/>
            <person name="Liu G."/>
            <person name="Zhang P."/>
            <person name="Song W."/>
            <person name="An N."/>
            <person name="Chalopin D."/>
            <person name="Volff J.N."/>
            <person name="Hong Y."/>
            <person name="Li Q."/>
            <person name="Sha Z."/>
            <person name="Zhou H."/>
            <person name="Xie M."/>
            <person name="Yu Q."/>
            <person name="Liu Y."/>
            <person name="Xiang H."/>
            <person name="Wang N."/>
            <person name="Wu K."/>
            <person name="Yang C."/>
            <person name="Zhou Q."/>
            <person name="Liao X."/>
            <person name="Yang L."/>
            <person name="Hu Q."/>
            <person name="Zhang J."/>
            <person name="Meng L."/>
            <person name="Jin L."/>
            <person name="Tian Y."/>
            <person name="Lian J."/>
            <person name="Yang J."/>
            <person name="Miao G."/>
            <person name="Liu S."/>
            <person name="Liang Z."/>
            <person name="Yan F."/>
            <person name="Li Y."/>
            <person name="Sun B."/>
            <person name="Zhang H."/>
            <person name="Zhang J."/>
            <person name="Zhu Y."/>
            <person name="Du M."/>
            <person name="Zhao Y."/>
            <person name="Schartl M."/>
            <person name="Tang Q."/>
            <person name="Wang J."/>
        </authorList>
    </citation>
    <scope>NUCLEOTIDE SEQUENCE</scope>
</reference>
<reference evidence="11" key="3">
    <citation type="submission" date="2025-09" db="UniProtKB">
        <authorList>
            <consortium name="Ensembl"/>
        </authorList>
    </citation>
    <scope>IDENTIFICATION</scope>
</reference>
<evidence type="ECO:0000256" key="4">
    <source>
        <dbReference type="ARBA" id="ARBA00023157"/>
    </source>
</evidence>
<evidence type="ECO:0000313" key="11">
    <source>
        <dbReference type="Ensembl" id="ENSCSEP00000032220.1"/>
    </source>
</evidence>
<dbReference type="InterPro" id="IPR036055">
    <property type="entry name" value="LDL_receptor-like_sf"/>
</dbReference>
<comment type="caution">
    <text evidence="7">Lacks conserved residue(s) required for the propagation of feature annotation.</text>
</comment>
<dbReference type="GeneTree" id="ENSGT00940000158589"/>
<dbReference type="Ensembl" id="ENSCSET00000032640.1">
    <property type="protein sequence ID" value="ENSCSEP00000032220.1"/>
    <property type="gene ID" value="ENSCSEG00000020677.1"/>
</dbReference>
<organism evidence="11 12">
    <name type="scientific">Cynoglossus semilaevis</name>
    <name type="common">Tongue sole</name>
    <dbReference type="NCBI Taxonomy" id="244447"/>
    <lineage>
        <taxon>Eukaryota</taxon>
        <taxon>Metazoa</taxon>
        <taxon>Chordata</taxon>
        <taxon>Craniata</taxon>
        <taxon>Vertebrata</taxon>
        <taxon>Euteleostomi</taxon>
        <taxon>Actinopterygii</taxon>
        <taxon>Neopterygii</taxon>
        <taxon>Teleostei</taxon>
        <taxon>Neoteleostei</taxon>
        <taxon>Acanthomorphata</taxon>
        <taxon>Carangaria</taxon>
        <taxon>Pleuronectiformes</taxon>
        <taxon>Pleuronectoidei</taxon>
        <taxon>Cynoglossidae</taxon>
        <taxon>Cynoglossinae</taxon>
        <taxon>Cynoglossus</taxon>
    </lineage>
</organism>
<dbReference type="PROSITE" id="PS50240">
    <property type="entry name" value="TRYPSIN_DOM"/>
    <property type="match status" value="1"/>
</dbReference>
<dbReference type="PANTHER" id="PTHR24252">
    <property type="entry name" value="ACROSIN-RELATED"/>
    <property type="match status" value="1"/>
</dbReference>
<dbReference type="InterPro" id="IPR001254">
    <property type="entry name" value="Trypsin_dom"/>
</dbReference>
<keyword evidence="12" id="KW-1185">Reference proteome</keyword>
<dbReference type="InterPro" id="IPR023415">
    <property type="entry name" value="LDLR_class-A_CS"/>
</dbReference>
<dbReference type="InterPro" id="IPR043504">
    <property type="entry name" value="Peptidase_S1_PA_chymotrypsin"/>
</dbReference>
<dbReference type="SUPFAM" id="SSF56487">
    <property type="entry name" value="SRCR-like"/>
    <property type="match status" value="1"/>
</dbReference>
<dbReference type="PROSITE" id="PS50068">
    <property type="entry name" value="LDLRA_2"/>
    <property type="match status" value="1"/>
</dbReference>
<dbReference type="InterPro" id="IPR001314">
    <property type="entry name" value="Peptidase_S1A"/>
</dbReference>
<dbReference type="SMART" id="SM00020">
    <property type="entry name" value="Tryp_SPc"/>
    <property type="match status" value="1"/>
</dbReference>
<evidence type="ECO:0000259" key="9">
    <source>
        <dbReference type="PROSITE" id="PS50240"/>
    </source>
</evidence>
<dbReference type="PRINTS" id="PR00722">
    <property type="entry name" value="CHYMOTRYPSIN"/>
</dbReference>
<dbReference type="InterPro" id="IPR033116">
    <property type="entry name" value="TRYPSIN_SER"/>
</dbReference>
<dbReference type="InterPro" id="IPR001190">
    <property type="entry name" value="SRCR"/>
</dbReference>
<evidence type="ECO:0000256" key="6">
    <source>
        <dbReference type="PROSITE-ProRule" id="PRU00124"/>
    </source>
</evidence>
<dbReference type="Gene3D" id="2.40.10.10">
    <property type="entry name" value="Trypsin-like serine proteases"/>
    <property type="match status" value="2"/>
</dbReference>
<accession>A0A3P8X4W3</accession>
<dbReference type="Proteomes" id="UP000265120">
    <property type="component" value="Chromosome 16"/>
</dbReference>
<dbReference type="InterPro" id="IPR009003">
    <property type="entry name" value="Peptidase_S1_PA"/>
</dbReference>
<evidence type="ECO:0000256" key="2">
    <source>
        <dbReference type="ARBA" id="ARBA00022801"/>
    </source>
</evidence>
<proteinExistence type="predicted"/>
<reference evidence="11" key="2">
    <citation type="submission" date="2025-08" db="UniProtKB">
        <authorList>
            <consortium name="Ensembl"/>
        </authorList>
    </citation>
    <scope>IDENTIFICATION</scope>
</reference>
<dbReference type="Pfam" id="PF15494">
    <property type="entry name" value="SRCR_2"/>
    <property type="match status" value="1"/>
</dbReference>
<dbReference type="InterPro" id="IPR036772">
    <property type="entry name" value="SRCR-like_dom_sf"/>
</dbReference>
<keyword evidence="5" id="KW-0325">Glycoprotein</keyword>
<dbReference type="GO" id="GO:0016020">
    <property type="term" value="C:membrane"/>
    <property type="evidence" value="ECO:0007669"/>
    <property type="project" value="InterPro"/>
</dbReference>
<dbReference type="GO" id="GO:0006508">
    <property type="term" value="P:proteolysis"/>
    <property type="evidence" value="ECO:0007669"/>
    <property type="project" value="UniProtKB-KW"/>
</dbReference>
<protein>
    <submittedName>
        <fullName evidence="11">Transmembrane serine protease 3</fullName>
    </submittedName>
</protein>
<dbReference type="PROSITE" id="PS01209">
    <property type="entry name" value="LDLRA_1"/>
    <property type="match status" value="1"/>
</dbReference>
<evidence type="ECO:0000256" key="8">
    <source>
        <dbReference type="RuleBase" id="RU363034"/>
    </source>
</evidence>
<dbReference type="Pfam" id="PF00089">
    <property type="entry name" value="Trypsin"/>
    <property type="match status" value="1"/>
</dbReference>
<evidence type="ECO:0000256" key="3">
    <source>
        <dbReference type="ARBA" id="ARBA00022825"/>
    </source>
</evidence>
<dbReference type="AlphaFoldDB" id="A0A3P8X4W3"/>
<feature type="domain" description="SRCR" evidence="10">
    <location>
        <begin position="73"/>
        <end position="128"/>
    </location>
</feature>
<dbReference type="SUPFAM" id="SSF50494">
    <property type="entry name" value="Trypsin-like serine proteases"/>
    <property type="match status" value="1"/>
</dbReference>
<feature type="domain" description="Peptidase S1" evidence="9">
    <location>
        <begin position="153"/>
        <end position="384"/>
    </location>
</feature>
<sequence length="401" mass="44334">YYELKCHPIPNPEFNMMSVHLLQLLQLQLFWEDCPQAFFYVCVIAVGLSCAQRFRCGSSSQCIRYSAQCDGKVHCDNGEDEIGCVRLSGRSSVLQVQKEGIWRTVCSEDWNNLLGVSACQQLGYSRSIPFFLVSITSLFLLECGSRPQYSARIVGGNISKVGQFPWQVSLHHRSEHLCGGSIITSRWIVTAAHCVYGFADPSMWVVHVGLTDQPDNGAQSLTVERIVYHANYRPKKLEYDIALMKLTLPLIFNGFVEPICLPNYGENFEAGTLCWISGWGATEADGVDCVVLRSAMVPLLSTKTCNQREVYGGLISSWMLCAGYLEGGVDSCQGDSGGPLACQDSSGWKLVGATSWGIGCAMRNKPGVYTSIPQSLGWIHQQMEVRDTKTCLYWGFECSTG</sequence>
<dbReference type="InterPro" id="IPR002172">
    <property type="entry name" value="LDrepeatLR_classA_rpt"/>
</dbReference>
<dbReference type="CDD" id="cd00190">
    <property type="entry name" value="Tryp_SPc"/>
    <property type="match status" value="1"/>
</dbReference>
<evidence type="ECO:0000256" key="1">
    <source>
        <dbReference type="ARBA" id="ARBA00022670"/>
    </source>
</evidence>
<dbReference type="PROSITE" id="PS50287">
    <property type="entry name" value="SRCR_2"/>
    <property type="match status" value="1"/>
</dbReference>
<dbReference type="SMART" id="SM00192">
    <property type="entry name" value="LDLa"/>
    <property type="match status" value="1"/>
</dbReference>
<keyword evidence="4 6" id="KW-1015">Disulfide bond</keyword>
<dbReference type="Gene3D" id="3.10.250.10">
    <property type="entry name" value="SRCR-like domain"/>
    <property type="match status" value="1"/>
</dbReference>
<dbReference type="CDD" id="cd00112">
    <property type="entry name" value="LDLa"/>
    <property type="match status" value="1"/>
</dbReference>
<name>A0A3P8X4W3_CYNSE</name>
<dbReference type="PROSITE" id="PS00135">
    <property type="entry name" value="TRYPSIN_SER"/>
    <property type="match status" value="1"/>
</dbReference>
<dbReference type="InterPro" id="IPR018114">
    <property type="entry name" value="TRYPSIN_HIS"/>
</dbReference>
<keyword evidence="1 8" id="KW-0645">Protease</keyword>
<evidence type="ECO:0000256" key="7">
    <source>
        <dbReference type="PROSITE-ProRule" id="PRU00196"/>
    </source>
</evidence>
<dbReference type="PROSITE" id="PS00134">
    <property type="entry name" value="TRYPSIN_HIS"/>
    <property type="match status" value="1"/>
</dbReference>
<dbReference type="PANTHER" id="PTHR24252:SF27">
    <property type="entry name" value="TRANSMEMBRANE PROTEASE SERINE 3-LIKE"/>
    <property type="match status" value="1"/>
</dbReference>
<dbReference type="GO" id="GO:0004252">
    <property type="term" value="F:serine-type endopeptidase activity"/>
    <property type="evidence" value="ECO:0007669"/>
    <property type="project" value="InterPro"/>
</dbReference>
<evidence type="ECO:0000313" key="12">
    <source>
        <dbReference type="Proteomes" id="UP000265120"/>
    </source>
</evidence>
<keyword evidence="3 8" id="KW-0720">Serine protease</keyword>